<feature type="transmembrane region" description="Helical" evidence="1">
    <location>
        <begin position="158"/>
        <end position="181"/>
    </location>
</feature>
<protein>
    <submittedName>
        <fullName evidence="2">Uncharacterized protein</fullName>
    </submittedName>
</protein>
<evidence type="ECO:0000256" key="1">
    <source>
        <dbReference type="SAM" id="Phobius"/>
    </source>
</evidence>
<sequence>MRFFTQECWSGLPFPLPGHLPDLGIEPKSCISCIAGRFFTIEPSGIKQLVKIEVRARHFSAQNPPSRRVKISPARSLRGYRPSTAPTPFSPLLCERARRFHRSAGAQTLPQRSQRLSPLMFAKLSHCLSKTFPDSLIHRTSNHLFQDFKHIFLYRTSYPLSLIFFSSLPLLFDMLFLHFVYFMRVEIFLPIVHDVLQASRTVFRIQCLITINN</sequence>
<reference evidence="2" key="1">
    <citation type="submission" date="2023-04" db="EMBL/GenBank/DDBJ databases">
        <authorList>
            <consortium name="ELIXIR-Norway"/>
        </authorList>
    </citation>
    <scope>NUCLEOTIDE SEQUENCE [LARGE SCALE GENOMIC DNA]</scope>
</reference>
<dbReference type="EMBL" id="OX459953">
    <property type="protein sequence ID" value="CAI9158363.1"/>
    <property type="molecule type" value="Genomic_DNA"/>
</dbReference>
<organism evidence="2 3">
    <name type="scientific">Rangifer tarandus platyrhynchus</name>
    <name type="common">Svalbard reindeer</name>
    <dbReference type="NCBI Taxonomy" id="3082113"/>
    <lineage>
        <taxon>Eukaryota</taxon>
        <taxon>Metazoa</taxon>
        <taxon>Chordata</taxon>
        <taxon>Craniata</taxon>
        <taxon>Vertebrata</taxon>
        <taxon>Euteleostomi</taxon>
        <taxon>Mammalia</taxon>
        <taxon>Eutheria</taxon>
        <taxon>Laurasiatheria</taxon>
        <taxon>Artiodactyla</taxon>
        <taxon>Ruminantia</taxon>
        <taxon>Pecora</taxon>
        <taxon>Cervidae</taxon>
        <taxon>Odocoileinae</taxon>
        <taxon>Rangifer</taxon>
    </lineage>
</organism>
<accession>A0ABN8Y9X6</accession>
<name>A0ABN8Y9X6_RANTA</name>
<dbReference type="Proteomes" id="UP001176941">
    <property type="component" value="Chromosome 17"/>
</dbReference>
<evidence type="ECO:0000313" key="2">
    <source>
        <dbReference type="EMBL" id="CAI9158363.1"/>
    </source>
</evidence>
<keyword evidence="1" id="KW-0472">Membrane</keyword>
<keyword evidence="1" id="KW-0812">Transmembrane</keyword>
<keyword evidence="1" id="KW-1133">Transmembrane helix</keyword>
<evidence type="ECO:0000313" key="3">
    <source>
        <dbReference type="Proteomes" id="UP001176941"/>
    </source>
</evidence>
<proteinExistence type="predicted"/>
<keyword evidence="3" id="KW-1185">Reference proteome</keyword>
<gene>
    <name evidence="2" type="ORF">MRATA1EN1_LOCUS7325</name>
</gene>